<organism evidence="2 3">
    <name type="scientific">Linum tenue</name>
    <dbReference type="NCBI Taxonomy" id="586396"/>
    <lineage>
        <taxon>Eukaryota</taxon>
        <taxon>Viridiplantae</taxon>
        <taxon>Streptophyta</taxon>
        <taxon>Embryophyta</taxon>
        <taxon>Tracheophyta</taxon>
        <taxon>Spermatophyta</taxon>
        <taxon>Magnoliopsida</taxon>
        <taxon>eudicotyledons</taxon>
        <taxon>Gunneridae</taxon>
        <taxon>Pentapetalae</taxon>
        <taxon>rosids</taxon>
        <taxon>fabids</taxon>
        <taxon>Malpighiales</taxon>
        <taxon>Linaceae</taxon>
        <taxon>Linum</taxon>
    </lineage>
</organism>
<reference evidence="2" key="1">
    <citation type="submission" date="2022-08" db="EMBL/GenBank/DDBJ databases">
        <authorList>
            <person name="Gutierrez-Valencia J."/>
        </authorList>
    </citation>
    <scope>NUCLEOTIDE SEQUENCE</scope>
</reference>
<feature type="domain" description="Reverse transcriptase zinc-binding" evidence="1">
    <location>
        <begin position="24"/>
        <end position="80"/>
    </location>
</feature>
<feature type="non-terminal residue" evidence="2">
    <location>
        <position position="1"/>
    </location>
</feature>
<protein>
    <recommendedName>
        <fullName evidence="1">Reverse transcriptase zinc-binding domain-containing protein</fullName>
    </recommendedName>
</protein>
<evidence type="ECO:0000259" key="1">
    <source>
        <dbReference type="Pfam" id="PF13966"/>
    </source>
</evidence>
<comment type="caution">
    <text evidence="2">The sequence shown here is derived from an EMBL/GenBank/DDBJ whole genome shotgun (WGS) entry which is preliminary data.</text>
</comment>
<evidence type="ECO:0000313" key="2">
    <source>
        <dbReference type="EMBL" id="CAI0429868.1"/>
    </source>
</evidence>
<accession>A0AAV0LA41</accession>
<evidence type="ECO:0000313" key="3">
    <source>
        <dbReference type="Proteomes" id="UP001154282"/>
    </source>
</evidence>
<gene>
    <name evidence="2" type="ORF">LITE_LOCUS22341</name>
</gene>
<dbReference type="InterPro" id="IPR026960">
    <property type="entry name" value="RVT-Znf"/>
</dbReference>
<sequence>SPPCTPDCTHQRFSTNPTTTNISYTKICTFLWIIHQKKILTQDSLKKRGWILPSKCAVCAASEEDATHIFITCTYAEKIWNLLRPFVCIGTIPTDITETIQTWPRRKPVAYKISNMRAKWLLLSNKVERQVAVDWLACVKRCLCGAAEESNGAGQL</sequence>
<dbReference type="EMBL" id="CAMGYJ010000006">
    <property type="protein sequence ID" value="CAI0429868.1"/>
    <property type="molecule type" value="Genomic_DNA"/>
</dbReference>
<dbReference type="AlphaFoldDB" id="A0AAV0LA41"/>
<dbReference type="Proteomes" id="UP001154282">
    <property type="component" value="Unassembled WGS sequence"/>
</dbReference>
<name>A0AAV0LA41_9ROSI</name>
<dbReference type="Pfam" id="PF13966">
    <property type="entry name" value="zf-RVT"/>
    <property type="match status" value="1"/>
</dbReference>
<keyword evidence="3" id="KW-1185">Reference proteome</keyword>
<proteinExistence type="predicted"/>